<dbReference type="AlphaFoldDB" id="A0A0C7R935"/>
<dbReference type="Gene3D" id="3.40.640.10">
    <property type="entry name" value="Type I PLP-dependent aspartate aminotransferase-like (Major domain)"/>
    <property type="match status" value="1"/>
</dbReference>
<dbReference type="PANTHER" id="PTHR30244:SF42">
    <property type="entry name" value="UDP-2-ACETAMIDO-2-DEOXY-3-OXO-D-GLUCURONATE AMINOTRANSFERASE"/>
    <property type="match status" value="1"/>
</dbReference>
<accession>A0A0C7R935</accession>
<evidence type="ECO:0000313" key="2">
    <source>
        <dbReference type="Proteomes" id="UP000049127"/>
    </source>
</evidence>
<dbReference type="PANTHER" id="PTHR30244">
    <property type="entry name" value="TRANSAMINASE"/>
    <property type="match status" value="1"/>
</dbReference>
<dbReference type="GO" id="GO:0030170">
    <property type="term" value="F:pyridoxal phosphate binding"/>
    <property type="evidence" value="ECO:0007669"/>
    <property type="project" value="TreeGrafter"/>
</dbReference>
<reference evidence="1 2" key="1">
    <citation type="submission" date="2015-01" db="EMBL/GenBank/DDBJ databases">
        <authorList>
            <person name="Aslett A.Martin."/>
            <person name="De Silva Nishadi"/>
        </authorList>
    </citation>
    <scope>NUCLEOTIDE SEQUENCE [LARGE SCALE GENOMIC DNA]</scope>
    <source>
        <strain evidence="1 2">R28058</strain>
    </source>
</reference>
<dbReference type="Proteomes" id="UP000049127">
    <property type="component" value="Unassembled WGS sequence"/>
</dbReference>
<dbReference type="InterPro" id="IPR015422">
    <property type="entry name" value="PyrdxlP-dep_Trfase_small"/>
</dbReference>
<gene>
    <name evidence="1" type="ORF">R28058_22671</name>
</gene>
<dbReference type="InterPro" id="IPR000653">
    <property type="entry name" value="DegT/StrS_aminotransferase"/>
</dbReference>
<proteinExistence type="predicted"/>
<dbReference type="GO" id="GO:0008483">
    <property type="term" value="F:transaminase activity"/>
    <property type="evidence" value="ECO:0007669"/>
    <property type="project" value="TreeGrafter"/>
</dbReference>
<protein>
    <submittedName>
        <fullName evidence="1">Predicted pyridoxal phosphate-dependent enzyme apparently involved in regulation of cell wall biogenesis</fullName>
    </submittedName>
</protein>
<dbReference type="GO" id="GO:0000271">
    <property type="term" value="P:polysaccharide biosynthetic process"/>
    <property type="evidence" value="ECO:0007669"/>
    <property type="project" value="TreeGrafter"/>
</dbReference>
<dbReference type="RefSeq" id="WP_055342496.1">
    <property type="nucleotide sequence ID" value="NZ_CEKZ01000003.1"/>
</dbReference>
<dbReference type="SUPFAM" id="SSF53383">
    <property type="entry name" value="PLP-dependent transferases"/>
    <property type="match status" value="1"/>
</dbReference>
<dbReference type="EMBL" id="CEKZ01000003">
    <property type="protein sequence ID" value="CEQ04534.1"/>
    <property type="molecule type" value="Genomic_DNA"/>
</dbReference>
<organism evidence="1 2">
    <name type="scientific">Paraclostridium sordellii</name>
    <name type="common">Clostridium sordellii</name>
    <dbReference type="NCBI Taxonomy" id="1505"/>
    <lineage>
        <taxon>Bacteria</taxon>
        <taxon>Bacillati</taxon>
        <taxon>Bacillota</taxon>
        <taxon>Clostridia</taxon>
        <taxon>Peptostreptococcales</taxon>
        <taxon>Peptostreptococcaceae</taxon>
        <taxon>Paraclostridium</taxon>
    </lineage>
</organism>
<evidence type="ECO:0000313" key="1">
    <source>
        <dbReference type="EMBL" id="CEQ04534.1"/>
    </source>
</evidence>
<dbReference type="InterPro" id="IPR015424">
    <property type="entry name" value="PyrdxlP-dep_Trfase"/>
</dbReference>
<dbReference type="Gene3D" id="3.90.1150.10">
    <property type="entry name" value="Aspartate Aminotransferase, domain 1"/>
    <property type="match status" value="1"/>
</dbReference>
<name>A0A0C7R935_PARSO</name>
<dbReference type="InterPro" id="IPR015421">
    <property type="entry name" value="PyrdxlP-dep_Trfase_major"/>
</dbReference>
<sequence>MAKEIGSEFSYSLNNIMKIINSSNNSLNKFLKVDKDYILYLNTGRSAIKYLIDNIIPKKYKKILVPSYLCSSILKAIESSNIDIEFYRVTSKLEIDLDDIKSKIDNSTCIFIINFFGFEQRKEIRNFLNEVRKSNVIIEDCTHSILSRINPIGQYQIASMRKWIGVPDGSIIISLEHKIYSSIDLIYDECILKRLIGQLAKNEYLVGGNIEKDKFLNLISDAERKYDENFTISKISDISKKILNNQDYSEIIKIRRTNYSYLLKNSEDINSIEVMYKEIPKNVCPLGFVVITNQRDRLRQYLAKNRIYCPIHWSLPKILSNKYEELTKLSENILTIPCDQRYTIDDMKYIIKKLRDYKGCANE</sequence>
<dbReference type="OrthoDB" id="8955051at2"/>